<dbReference type="InterPro" id="IPR022450">
    <property type="entry name" value="TsaD"/>
</dbReference>
<evidence type="ECO:0000256" key="4">
    <source>
        <dbReference type="ARBA" id="ARBA00022723"/>
    </source>
</evidence>
<dbReference type="InterPro" id="IPR000905">
    <property type="entry name" value="Gcp-like_dom"/>
</dbReference>
<comment type="similarity">
    <text evidence="9">Belongs to the KAE1 / TsaD family.</text>
</comment>
<evidence type="ECO:0000256" key="8">
    <source>
        <dbReference type="ARBA" id="ARBA00048117"/>
    </source>
</evidence>
<dbReference type="Gene3D" id="3.30.420.40">
    <property type="match status" value="2"/>
</dbReference>
<comment type="subcellular location">
    <subcellularLocation>
        <location evidence="1 9">Mitochondrion</location>
    </subcellularLocation>
</comment>
<gene>
    <name evidence="12" type="primary">LOC116205948</name>
    <name evidence="9" type="synonym">GCP1</name>
</gene>
<dbReference type="NCBIfam" id="TIGR03723">
    <property type="entry name" value="T6A_TsaD_YgjD"/>
    <property type="match status" value="1"/>
</dbReference>
<reference evidence="11" key="1">
    <citation type="journal article" date="2020" name="Plant Biotechnol. J.">
        <title>The pomegranate (Punica granatum L.) draft genome dissects genetic divergence between soft- and hard-seeded cultivars.</title>
        <authorList>
            <person name="Luo X."/>
            <person name="Li H."/>
            <person name="Wu Z."/>
            <person name="Yao W."/>
            <person name="Zhao P."/>
            <person name="Cao D."/>
            <person name="Yu H."/>
            <person name="Li K."/>
            <person name="Poudel K."/>
            <person name="Zhao D."/>
            <person name="Zhang F."/>
            <person name="Xia X."/>
            <person name="Chen L."/>
            <person name="Wang Q."/>
            <person name="Jing D."/>
            <person name="Cao S."/>
        </authorList>
    </citation>
    <scope>NUCLEOTIDE SEQUENCE [LARGE SCALE GENOMIC DNA]</scope>
    <source>
        <strain evidence="11">cv. Tunisia</strain>
    </source>
</reference>
<keyword evidence="4 9" id="KW-0479">Metal-binding</keyword>
<organism evidence="11 12">
    <name type="scientific">Punica granatum</name>
    <name type="common">Pomegranate</name>
    <dbReference type="NCBI Taxonomy" id="22663"/>
    <lineage>
        <taxon>Eukaryota</taxon>
        <taxon>Viridiplantae</taxon>
        <taxon>Streptophyta</taxon>
        <taxon>Embryophyta</taxon>
        <taxon>Tracheophyta</taxon>
        <taxon>Spermatophyta</taxon>
        <taxon>Magnoliopsida</taxon>
        <taxon>eudicotyledons</taxon>
        <taxon>Gunneridae</taxon>
        <taxon>Pentapetalae</taxon>
        <taxon>rosids</taxon>
        <taxon>malvids</taxon>
        <taxon>Myrtales</taxon>
        <taxon>Lythraceae</taxon>
        <taxon>Punica</taxon>
    </lineage>
</organism>
<reference evidence="12" key="2">
    <citation type="submission" date="2025-08" db="UniProtKB">
        <authorList>
            <consortium name="RefSeq"/>
        </authorList>
    </citation>
    <scope>IDENTIFICATION</scope>
    <source>
        <tissue evidence="12">Leaf</tissue>
    </source>
</reference>
<evidence type="ECO:0000256" key="5">
    <source>
        <dbReference type="ARBA" id="ARBA00022946"/>
    </source>
</evidence>
<dbReference type="NCBIfam" id="TIGR00329">
    <property type="entry name" value="gcp_kae1"/>
    <property type="match status" value="1"/>
</dbReference>
<evidence type="ECO:0000256" key="3">
    <source>
        <dbReference type="ARBA" id="ARBA00022694"/>
    </source>
</evidence>
<evidence type="ECO:0000256" key="6">
    <source>
        <dbReference type="ARBA" id="ARBA00023128"/>
    </source>
</evidence>
<evidence type="ECO:0000256" key="7">
    <source>
        <dbReference type="ARBA" id="ARBA00023315"/>
    </source>
</evidence>
<keyword evidence="2 9" id="KW-0808">Transferase</keyword>
<dbReference type="InterPro" id="IPR017861">
    <property type="entry name" value="KAE1/TsaD"/>
</dbReference>
<keyword evidence="11" id="KW-1185">Reference proteome</keyword>
<keyword evidence="6 9" id="KW-0496">Mitochondrion</keyword>
<keyword evidence="3 9" id="KW-0819">tRNA processing</keyword>
<dbReference type="GO" id="GO:0061711">
    <property type="term" value="F:tRNA N(6)-L-threonylcarbamoyladenine synthase activity"/>
    <property type="evidence" value="ECO:0007669"/>
    <property type="project" value="UniProtKB-EC"/>
</dbReference>
<proteinExistence type="inferred from homology"/>
<comment type="catalytic activity">
    <reaction evidence="8 9">
        <text>L-threonylcarbamoyladenylate + adenosine(37) in tRNA = N(6)-L-threonylcarbamoyladenosine(37) in tRNA + AMP + H(+)</text>
        <dbReference type="Rhea" id="RHEA:37059"/>
        <dbReference type="Rhea" id="RHEA-COMP:10162"/>
        <dbReference type="Rhea" id="RHEA-COMP:10163"/>
        <dbReference type="ChEBI" id="CHEBI:15378"/>
        <dbReference type="ChEBI" id="CHEBI:73682"/>
        <dbReference type="ChEBI" id="CHEBI:74411"/>
        <dbReference type="ChEBI" id="CHEBI:74418"/>
        <dbReference type="ChEBI" id="CHEBI:456215"/>
        <dbReference type="EC" id="2.3.1.234"/>
    </reaction>
</comment>
<evidence type="ECO:0000256" key="9">
    <source>
        <dbReference type="HAMAP-Rule" id="MF_03179"/>
    </source>
</evidence>
<dbReference type="PRINTS" id="PR00789">
    <property type="entry name" value="OSIALOPTASE"/>
</dbReference>
<comment type="function">
    <text evidence="9">Required for the formation of a threonylcarbamoyl group on adenosine at position 37 (t(6)A37) in mitochondrial tRNAs that read codons beginning with adenine. Probably involved in the transfer of the threonylcarbamoyl moiety of threonylcarbamoyl-AMP (TC-AMP) to the N6 group of A37. Involved in mitochondrial genome maintenance.</text>
</comment>
<dbReference type="GeneID" id="116205948"/>
<dbReference type="PANTHER" id="PTHR11735:SF6">
    <property type="entry name" value="TRNA N6-ADENOSINE THREONYLCARBAMOYLTRANSFERASE, MITOCHONDRIAL"/>
    <property type="match status" value="1"/>
</dbReference>
<dbReference type="Proteomes" id="UP000515151">
    <property type="component" value="Chromosome 4"/>
</dbReference>
<feature type="domain" description="Gcp-like" evidence="10">
    <location>
        <begin position="99"/>
        <end position="374"/>
    </location>
</feature>
<evidence type="ECO:0000313" key="11">
    <source>
        <dbReference type="Proteomes" id="UP000515151"/>
    </source>
</evidence>
<dbReference type="GO" id="GO:0005739">
    <property type="term" value="C:mitochondrion"/>
    <property type="evidence" value="ECO:0007669"/>
    <property type="project" value="UniProtKB-SubCell"/>
</dbReference>
<dbReference type="Pfam" id="PF00814">
    <property type="entry name" value="TsaD"/>
    <property type="match status" value="1"/>
</dbReference>
<dbReference type="GO" id="GO:0046872">
    <property type="term" value="F:metal ion binding"/>
    <property type="evidence" value="ECO:0007669"/>
    <property type="project" value="UniProtKB-KW"/>
</dbReference>
<comment type="subunit">
    <text evidence="9">Homodimer.</text>
</comment>
<protein>
    <recommendedName>
        <fullName evidence="9">Glycoprotease 1</fullName>
    </recommendedName>
</protein>
<evidence type="ECO:0000259" key="10">
    <source>
        <dbReference type="Pfam" id="PF00814"/>
    </source>
</evidence>
<dbReference type="AlphaFoldDB" id="A0A6P8DR79"/>
<dbReference type="HAMAP" id="MF_01445">
    <property type="entry name" value="TsaD"/>
    <property type="match status" value="1"/>
</dbReference>
<evidence type="ECO:0000256" key="1">
    <source>
        <dbReference type="ARBA" id="ARBA00004173"/>
    </source>
</evidence>
<dbReference type="InterPro" id="IPR043129">
    <property type="entry name" value="ATPase_NBD"/>
</dbReference>
<accession>A0A6P8DR79</accession>
<keyword evidence="7 9" id="KW-0012">Acyltransferase</keyword>
<comment type="cofactor">
    <cofactor evidence="9">
        <name>a divalent metal cation</name>
        <dbReference type="ChEBI" id="CHEBI:60240"/>
    </cofactor>
    <text evidence="9">Binds 1 divalent metal cation per subunit.</text>
</comment>
<dbReference type="GO" id="GO:0002949">
    <property type="term" value="P:tRNA threonylcarbamoyladenosine modification"/>
    <property type="evidence" value="ECO:0007669"/>
    <property type="project" value="UniProtKB-UniRule"/>
</dbReference>
<evidence type="ECO:0000256" key="2">
    <source>
        <dbReference type="ARBA" id="ARBA00022679"/>
    </source>
</evidence>
<keyword evidence="5" id="KW-0809">Transit peptide</keyword>
<name>A0A6P8DR79_PUNGR</name>
<dbReference type="RefSeq" id="XP_031394513.1">
    <property type="nucleotide sequence ID" value="XM_031538653.1"/>
</dbReference>
<dbReference type="PANTHER" id="PTHR11735">
    <property type="entry name" value="TRNA N6-ADENOSINE THREONYLCARBAMOYLTRANSFERASE"/>
    <property type="match status" value="1"/>
</dbReference>
<sequence length="442" mass="48064">MASSTFLSLSSTISRLHLYPKLWLPFALTSVNSPRQKAHQQLRLMCSPLGSSSIHISASKPALSPSHCRAISNGDDLVVLGIETSCDDTAAAVVRSNGEILSQVVSSQADLLAQYGGVAPKMAEEAHAKVIDKVVQDALDKAKIAETDLSAVAVTIGPGLSLCLRVGVQKARNLAGRFTKPIVGVHHMEAHALVARLVKQELEFPFLVLLISGGHNLLILARDLGQYVQLGTAIDDAIGEAYDKTAKWLGLDMRRSGGPAIEELAREGDPESVKFSTPMKQHKDCNFSYAGLKTQVRLAIESKKINVEIPLSFSSVEDRCSRADIAASFQVVSGGVASNQYVRARLDEVVKRKSLQLVCPPPSLCTDNGVMVAWTGIEHFRMGRFDPPPPADEPEDVVYDLRPRWPLGEEYDKGRSEARSLRRARVHPSLTSIIQASLQQQH</sequence>
<dbReference type="FunFam" id="3.30.420.40:FF:000083">
    <property type="entry name" value="Probable tRNA N6-adenosine threonylcarbamoyltransferase, mitochondrial"/>
    <property type="match status" value="1"/>
</dbReference>
<evidence type="ECO:0000313" key="12">
    <source>
        <dbReference type="RefSeq" id="XP_031394513.1"/>
    </source>
</evidence>
<dbReference type="CDD" id="cd24134">
    <property type="entry name" value="ASKHA_NBD_OSGEPL1_QRI7_euk"/>
    <property type="match status" value="1"/>
</dbReference>
<dbReference type="SUPFAM" id="SSF53067">
    <property type="entry name" value="Actin-like ATPase domain"/>
    <property type="match status" value="1"/>
</dbReference>